<dbReference type="KEGG" id="dpf:ON006_02975"/>
<dbReference type="EMBL" id="CP112998">
    <property type="protein sequence ID" value="WAC12931.1"/>
    <property type="molecule type" value="Genomic_DNA"/>
</dbReference>
<dbReference type="AlphaFoldDB" id="A0A9E8SMN2"/>
<sequence length="162" mass="19012">MQRPLVDQKYKLEKIQGKGGWTYVLIAEVPPSKRARFGWVKVKGKIDDFELFSYRLMPMGNGMLFLPVRAEIRKKIKKKEGDWVHVTLYEDQTPLDVPQELLDCLQDEPRAYENFMALPEGAQKEYRDWVYAAKREQTKVDRIAKMIDMLLKGLRLTGSKYL</sequence>
<keyword evidence="2" id="KW-1185">Reference proteome</keyword>
<dbReference type="RefSeq" id="WP_244823627.1">
    <property type="nucleotide sequence ID" value="NZ_CP112998.1"/>
</dbReference>
<protein>
    <submittedName>
        <fullName evidence="1">YdeI/OmpD-associated family protein</fullName>
    </submittedName>
</protein>
<reference evidence="1" key="1">
    <citation type="submission" date="2022-11" db="EMBL/GenBank/DDBJ databases">
        <title>Dyadobacter pollutisoli sp. nov., isolated from plastic dumped soil.</title>
        <authorList>
            <person name="Kim J.M."/>
            <person name="Kim K.R."/>
            <person name="Lee J.K."/>
            <person name="Hao L."/>
            <person name="Jeon C.O."/>
        </authorList>
    </citation>
    <scope>NUCLEOTIDE SEQUENCE</scope>
    <source>
        <strain evidence="1">U1</strain>
    </source>
</reference>
<name>A0A9E8SMN2_9BACT</name>
<dbReference type="Pfam" id="PF13376">
    <property type="entry name" value="OmdA"/>
    <property type="match status" value="1"/>
</dbReference>
<organism evidence="1 2">
    <name type="scientific">Dyadobacter pollutisoli</name>
    <dbReference type="NCBI Taxonomy" id="2910158"/>
    <lineage>
        <taxon>Bacteria</taxon>
        <taxon>Pseudomonadati</taxon>
        <taxon>Bacteroidota</taxon>
        <taxon>Cytophagia</taxon>
        <taxon>Cytophagales</taxon>
        <taxon>Spirosomataceae</taxon>
        <taxon>Dyadobacter</taxon>
    </lineage>
</organism>
<gene>
    <name evidence="1" type="ORF">ON006_02975</name>
</gene>
<evidence type="ECO:0000313" key="1">
    <source>
        <dbReference type="EMBL" id="WAC12931.1"/>
    </source>
</evidence>
<proteinExistence type="predicted"/>
<accession>A0A9E8SMN2</accession>
<dbReference type="Pfam" id="PF08922">
    <property type="entry name" value="DUF1905"/>
    <property type="match status" value="1"/>
</dbReference>
<evidence type="ECO:0000313" key="2">
    <source>
        <dbReference type="Proteomes" id="UP001164653"/>
    </source>
</evidence>
<dbReference type="Gene3D" id="2.40.30.100">
    <property type="entry name" value="AF2212/PG0164-like"/>
    <property type="match status" value="1"/>
</dbReference>
<dbReference type="Proteomes" id="UP001164653">
    <property type="component" value="Chromosome"/>
</dbReference>
<dbReference type="InterPro" id="IPR037079">
    <property type="entry name" value="AF2212/PG0164-like_sf"/>
</dbReference>
<dbReference type="SUPFAM" id="SSF141694">
    <property type="entry name" value="AF2212/PG0164-like"/>
    <property type="match status" value="1"/>
</dbReference>
<dbReference type="InterPro" id="IPR015018">
    <property type="entry name" value="DUF1905"/>
</dbReference>